<reference evidence="1" key="1">
    <citation type="journal article" date="2015" name="Nature">
        <title>Complex archaea that bridge the gap between prokaryotes and eukaryotes.</title>
        <authorList>
            <person name="Spang A."/>
            <person name="Saw J.H."/>
            <person name="Jorgensen S.L."/>
            <person name="Zaremba-Niedzwiedzka K."/>
            <person name="Martijn J."/>
            <person name="Lind A.E."/>
            <person name="van Eijk R."/>
            <person name="Schleper C."/>
            <person name="Guy L."/>
            <person name="Ettema T.J."/>
        </authorList>
    </citation>
    <scope>NUCLEOTIDE SEQUENCE</scope>
</reference>
<dbReference type="EMBL" id="LAZR01010177">
    <property type="protein sequence ID" value="KKM68383.1"/>
    <property type="molecule type" value="Genomic_DNA"/>
</dbReference>
<dbReference type="AlphaFoldDB" id="A0A0F9JFK6"/>
<organism evidence="1">
    <name type="scientific">marine sediment metagenome</name>
    <dbReference type="NCBI Taxonomy" id="412755"/>
    <lineage>
        <taxon>unclassified sequences</taxon>
        <taxon>metagenomes</taxon>
        <taxon>ecological metagenomes</taxon>
    </lineage>
</organism>
<evidence type="ECO:0000313" key="1">
    <source>
        <dbReference type="EMBL" id="KKM68383.1"/>
    </source>
</evidence>
<name>A0A0F9JFK6_9ZZZZ</name>
<proteinExistence type="predicted"/>
<comment type="caution">
    <text evidence="1">The sequence shown here is derived from an EMBL/GenBank/DDBJ whole genome shotgun (WGS) entry which is preliminary data.</text>
</comment>
<gene>
    <name evidence="1" type="ORF">LCGC14_1461440</name>
</gene>
<protein>
    <submittedName>
        <fullName evidence="1">Uncharacterized protein</fullName>
    </submittedName>
</protein>
<sequence length="41" mass="4663">MTDKEIEMQLALGTLDPQKLSFDEFNYYISIIARIAIAATK</sequence>
<accession>A0A0F9JFK6</accession>